<dbReference type="OrthoDB" id="695258at2759"/>
<evidence type="ECO:0000313" key="2">
    <source>
        <dbReference type="EMBL" id="RCV07950.1"/>
    </source>
</evidence>
<feature type="region of interest" description="Disordered" evidence="1">
    <location>
        <begin position="1"/>
        <end position="92"/>
    </location>
</feature>
<feature type="compositionally biased region" description="Low complexity" evidence="1">
    <location>
        <begin position="1"/>
        <end position="15"/>
    </location>
</feature>
<feature type="compositionally biased region" description="Polar residues" evidence="1">
    <location>
        <begin position="55"/>
        <end position="92"/>
    </location>
</feature>
<sequence length="267" mass="29287">MTARRAAGRDGVVARSQTLPCQAPAPPHAERRLTSAPAPDIQPTTVQRVEETQILPITSSAVSSSDPYAQPSANETFPQMPTSGSSAIAQDSPSDSLFSFNVDDFMAEDEVGPSSTSTQQTIVTPLADENIIELVQDAELICTILQSVRNHLTPELESAIIPAAFIEGHQFQVFQAQQRLADRSAQQEELEDVRVAINDQEQKLNQLPETVGKIREEVVLKIHQARTLHQSIKPIPETVEDDNRIIDEIDQIRLRAVNAIQKTLGSL</sequence>
<reference evidence="2" key="2">
    <citation type="submission" date="2015-07" db="EMBL/GenBank/DDBJ databases">
        <authorList>
            <person name="Noorani M."/>
        </authorList>
    </citation>
    <scope>NUCLEOTIDE SEQUENCE</scope>
    <source>
        <strain evidence="2">Yugu1</strain>
    </source>
</reference>
<evidence type="ECO:0000256" key="1">
    <source>
        <dbReference type="SAM" id="MobiDB-lite"/>
    </source>
</evidence>
<name>A0A368PSJ7_SETIT</name>
<reference evidence="2" key="1">
    <citation type="journal article" date="2012" name="Nat. Biotechnol.">
        <title>Reference genome sequence of the model plant Setaria.</title>
        <authorList>
            <person name="Bennetzen J.L."/>
            <person name="Schmutz J."/>
            <person name="Wang H."/>
            <person name="Percifield R."/>
            <person name="Hawkins J."/>
            <person name="Pontaroli A.C."/>
            <person name="Estep M."/>
            <person name="Feng L."/>
            <person name="Vaughn J.N."/>
            <person name="Grimwood J."/>
            <person name="Jenkins J."/>
            <person name="Barry K."/>
            <person name="Lindquist E."/>
            <person name="Hellsten U."/>
            <person name="Deshpande S."/>
            <person name="Wang X."/>
            <person name="Wu X."/>
            <person name="Mitros T."/>
            <person name="Triplett J."/>
            <person name="Yang X."/>
            <person name="Ye C.Y."/>
            <person name="Mauro-Herrera M."/>
            <person name="Wang L."/>
            <person name="Li P."/>
            <person name="Sharma M."/>
            <person name="Sharma R."/>
            <person name="Ronald P.C."/>
            <person name="Panaud O."/>
            <person name="Kellogg E.A."/>
            <person name="Brutnell T.P."/>
            <person name="Doust A.N."/>
            <person name="Tuskan G.A."/>
            <person name="Rokhsar D."/>
            <person name="Devos K.M."/>
        </authorList>
    </citation>
    <scope>NUCLEOTIDE SEQUENCE [LARGE SCALE GENOMIC DNA]</scope>
    <source>
        <strain evidence="2">Yugu1</strain>
    </source>
</reference>
<dbReference type="EMBL" id="CM003528">
    <property type="protein sequence ID" value="RCV07950.1"/>
    <property type="molecule type" value="Genomic_DNA"/>
</dbReference>
<organism evidence="2">
    <name type="scientific">Setaria italica</name>
    <name type="common">Foxtail millet</name>
    <name type="synonym">Panicum italicum</name>
    <dbReference type="NCBI Taxonomy" id="4555"/>
    <lineage>
        <taxon>Eukaryota</taxon>
        <taxon>Viridiplantae</taxon>
        <taxon>Streptophyta</taxon>
        <taxon>Embryophyta</taxon>
        <taxon>Tracheophyta</taxon>
        <taxon>Spermatophyta</taxon>
        <taxon>Magnoliopsida</taxon>
        <taxon>Liliopsida</taxon>
        <taxon>Poales</taxon>
        <taxon>Poaceae</taxon>
        <taxon>PACMAD clade</taxon>
        <taxon>Panicoideae</taxon>
        <taxon>Panicodae</taxon>
        <taxon>Paniceae</taxon>
        <taxon>Cenchrinae</taxon>
        <taxon>Setaria</taxon>
    </lineage>
</organism>
<accession>A0A368PSJ7</accession>
<gene>
    <name evidence="2" type="ORF">SETIT_1G286300v2</name>
</gene>
<protein>
    <submittedName>
        <fullName evidence="2">Uncharacterized protein</fullName>
    </submittedName>
</protein>
<proteinExistence type="predicted"/>
<dbReference type="AlphaFoldDB" id="A0A368PSJ7"/>